<dbReference type="EMBL" id="CAJOAZ010007044">
    <property type="protein sequence ID" value="CAF4152480.1"/>
    <property type="molecule type" value="Genomic_DNA"/>
</dbReference>
<sequence>TECRQNVDSFASYNRTKQFNTIFETGIWGSPESRSGPGSTLEGAFDWIKHLRWLFQRFNIRSMADIPCGDTYWQFSVREINTIEALYFGGDISTRVITQNRRLYGLGHNNKLFHYWDLVSCPVPTFTFKNSTHELKGKSIIFIVPVVFLRNSLKNEMQTQYYG</sequence>
<name>A0A819Y7F3_9BILA</name>
<evidence type="ECO:0000313" key="2">
    <source>
        <dbReference type="Proteomes" id="UP000663844"/>
    </source>
</evidence>
<evidence type="ECO:0000313" key="1">
    <source>
        <dbReference type="EMBL" id="CAF4152480.1"/>
    </source>
</evidence>
<dbReference type="Proteomes" id="UP000663844">
    <property type="component" value="Unassembled WGS sequence"/>
</dbReference>
<organism evidence="1 2">
    <name type="scientific">Adineta steineri</name>
    <dbReference type="NCBI Taxonomy" id="433720"/>
    <lineage>
        <taxon>Eukaryota</taxon>
        <taxon>Metazoa</taxon>
        <taxon>Spiralia</taxon>
        <taxon>Gnathifera</taxon>
        <taxon>Rotifera</taxon>
        <taxon>Eurotatoria</taxon>
        <taxon>Bdelloidea</taxon>
        <taxon>Adinetida</taxon>
        <taxon>Adinetidae</taxon>
        <taxon>Adineta</taxon>
    </lineage>
</organism>
<dbReference type="AlphaFoldDB" id="A0A819Y7F3"/>
<gene>
    <name evidence="1" type="ORF">OXD698_LOCUS38145</name>
</gene>
<comment type="caution">
    <text evidence="1">The sequence shown here is derived from an EMBL/GenBank/DDBJ whole genome shotgun (WGS) entry which is preliminary data.</text>
</comment>
<accession>A0A819Y7F3</accession>
<protein>
    <submittedName>
        <fullName evidence="1">Uncharacterized protein</fullName>
    </submittedName>
</protein>
<feature type="non-terminal residue" evidence="1">
    <location>
        <position position="1"/>
    </location>
</feature>
<proteinExistence type="predicted"/>
<reference evidence="1" key="1">
    <citation type="submission" date="2021-02" db="EMBL/GenBank/DDBJ databases">
        <authorList>
            <person name="Nowell W R."/>
        </authorList>
    </citation>
    <scope>NUCLEOTIDE SEQUENCE</scope>
</reference>